<dbReference type="Pfam" id="PF20010">
    <property type="entry name" value="Collagen_trimer"/>
    <property type="match status" value="1"/>
</dbReference>
<dbReference type="GeneTree" id="ENSGT00940000158302"/>
<dbReference type="FunFam" id="3.10.100.10:FF:000008">
    <property type="entry name" value="collagen alpha-1(XVIII) chain isoform X1"/>
    <property type="match status" value="1"/>
</dbReference>
<dbReference type="Pfam" id="PF06482">
    <property type="entry name" value="Endostatin"/>
    <property type="match status" value="1"/>
</dbReference>
<sequence>MSLKLAQAKGKFLGCEAEDQFVGGADLQRDLSFSQNQRFIPCEDSLAVSRLRFSLYASFMLLRHRPHPLHGGKEAYQQAVALPGPPGPPGQPGLPGSRNLVTAFSSMDDMLQNAHLVIEGTFIYLKDSAEFFIRVRDGWKKLQLGELIPIPADSLPPPALSSNPHQPQVPLTSVSSVTYERPALHLVALNTPFSGDLRADFQCFQQARAAGLLSTYRAFLSSHLQDLSTVVRKAERYSLPIVNLKGQVLFNNWDSVFSGHGGQFNTHVPIYSFDGRDVMTDPSWPQKAVWHGSSPRGVRLVDKYCEAWRTADTAVTGLASPLSTGKILDQKTYSCANRLIVLCIENSFMTDARK</sequence>
<dbReference type="Gene3D" id="3.10.100.10">
    <property type="entry name" value="Mannose-Binding Protein A, subunit A"/>
    <property type="match status" value="1"/>
</dbReference>
<dbReference type="InterPro" id="IPR045463">
    <property type="entry name" value="XV/XVIII_trimerization_dom"/>
</dbReference>
<dbReference type="SUPFAM" id="SSF56436">
    <property type="entry name" value="C-type lectin-like"/>
    <property type="match status" value="1"/>
</dbReference>
<evidence type="ECO:0000259" key="1">
    <source>
        <dbReference type="Pfam" id="PF06482"/>
    </source>
</evidence>
<proteinExistence type="predicted"/>
<reference evidence="3 4" key="1">
    <citation type="journal article" date="2009" name="Science">
        <title>Genome sequence, comparative analysis, and population genetics of the domestic horse.</title>
        <authorList>
            <consortium name="Broad Institute Genome Sequencing Platform"/>
            <consortium name="Broad Institute Whole Genome Assembly Team"/>
            <person name="Wade C.M."/>
            <person name="Giulotto E."/>
            <person name="Sigurdsson S."/>
            <person name="Zoli M."/>
            <person name="Gnerre S."/>
            <person name="Imsland F."/>
            <person name="Lear T.L."/>
            <person name="Adelson D.L."/>
            <person name="Bailey E."/>
            <person name="Bellone R.R."/>
            <person name="Bloecker H."/>
            <person name="Distl O."/>
            <person name="Edgar R.C."/>
            <person name="Garber M."/>
            <person name="Leeb T."/>
            <person name="Mauceli E."/>
            <person name="MacLeod J.N."/>
            <person name="Penedo M.C.T."/>
            <person name="Raison J.M."/>
            <person name="Sharpe T."/>
            <person name="Vogel J."/>
            <person name="Andersson L."/>
            <person name="Antczak D.F."/>
            <person name="Biagi T."/>
            <person name="Binns M.M."/>
            <person name="Chowdhary B.P."/>
            <person name="Coleman S.J."/>
            <person name="Della Valle G."/>
            <person name="Fryc S."/>
            <person name="Guerin G."/>
            <person name="Hasegawa T."/>
            <person name="Hill E.W."/>
            <person name="Jurka J."/>
            <person name="Kiialainen A."/>
            <person name="Lindgren G."/>
            <person name="Liu J."/>
            <person name="Magnani E."/>
            <person name="Mickelson J.R."/>
            <person name="Murray J."/>
            <person name="Nergadze S.G."/>
            <person name="Onofrio R."/>
            <person name="Pedroni S."/>
            <person name="Piras M.F."/>
            <person name="Raudsepp T."/>
            <person name="Rocchi M."/>
            <person name="Roeed K.H."/>
            <person name="Ryder O.A."/>
            <person name="Searle S."/>
            <person name="Skow L."/>
            <person name="Swinburne J.E."/>
            <person name="Syvaenen A.C."/>
            <person name="Tozaki T."/>
            <person name="Valberg S.J."/>
            <person name="Vaudin M."/>
            <person name="White J.R."/>
            <person name="Zody M.C."/>
            <person name="Lander E.S."/>
            <person name="Lindblad-Toh K."/>
        </authorList>
    </citation>
    <scope>NUCLEOTIDE SEQUENCE [LARGE SCALE GENOMIC DNA]</scope>
    <source>
        <strain evidence="3 4">Thoroughbred</strain>
    </source>
</reference>
<evidence type="ECO:0000313" key="4">
    <source>
        <dbReference type="Proteomes" id="UP000002281"/>
    </source>
</evidence>
<accession>A0A9L0SAS4</accession>
<dbReference type="FunFam" id="3.40.1620.70:FF:000002">
    <property type="entry name" value="Collagen alpha 1 (XV) chain"/>
    <property type="match status" value="1"/>
</dbReference>
<dbReference type="Ensembl" id="ENSECAT00000133514.1">
    <property type="protein sequence ID" value="ENSECAP00000071957.1"/>
    <property type="gene ID" value="ENSECAG00000021211.4"/>
</dbReference>
<evidence type="ECO:0000313" key="3">
    <source>
        <dbReference type="Ensembl" id="ENSECAP00000071957.1"/>
    </source>
</evidence>
<dbReference type="InterPro" id="IPR016186">
    <property type="entry name" value="C-type_lectin-like/link_sf"/>
</dbReference>
<name>A0A9L0SAS4_HORSE</name>
<dbReference type="Gene3D" id="3.40.1620.70">
    <property type="match status" value="1"/>
</dbReference>
<dbReference type="InterPro" id="IPR016187">
    <property type="entry name" value="CTDL_fold"/>
</dbReference>
<evidence type="ECO:0000259" key="2">
    <source>
        <dbReference type="Pfam" id="PF20010"/>
    </source>
</evidence>
<feature type="domain" description="Collagenase NC10/endostatin" evidence="1">
    <location>
        <begin position="184"/>
        <end position="349"/>
    </location>
</feature>
<reference evidence="3" key="2">
    <citation type="submission" date="2025-08" db="UniProtKB">
        <authorList>
            <consortium name="Ensembl"/>
        </authorList>
    </citation>
    <scope>IDENTIFICATION</scope>
    <source>
        <strain evidence="3">Thoroughbred</strain>
    </source>
</reference>
<dbReference type="Proteomes" id="UP000002281">
    <property type="component" value="Chromosome 25"/>
</dbReference>
<feature type="domain" description="Collagen type XV/XVIII trimerization" evidence="2">
    <location>
        <begin position="101"/>
        <end position="149"/>
    </location>
</feature>
<reference evidence="3" key="3">
    <citation type="submission" date="2025-09" db="UniProtKB">
        <authorList>
            <consortium name="Ensembl"/>
        </authorList>
    </citation>
    <scope>IDENTIFICATION</scope>
    <source>
        <strain evidence="3">Thoroughbred</strain>
    </source>
</reference>
<keyword evidence="4" id="KW-1185">Reference proteome</keyword>
<dbReference type="AlphaFoldDB" id="A0A9L0SAS4"/>
<organism evidence="3 4">
    <name type="scientific">Equus caballus</name>
    <name type="common">Horse</name>
    <dbReference type="NCBI Taxonomy" id="9796"/>
    <lineage>
        <taxon>Eukaryota</taxon>
        <taxon>Metazoa</taxon>
        <taxon>Chordata</taxon>
        <taxon>Craniata</taxon>
        <taxon>Vertebrata</taxon>
        <taxon>Euteleostomi</taxon>
        <taxon>Mammalia</taxon>
        <taxon>Eutheria</taxon>
        <taxon>Laurasiatheria</taxon>
        <taxon>Perissodactyla</taxon>
        <taxon>Equidae</taxon>
        <taxon>Equus</taxon>
    </lineage>
</organism>
<dbReference type="CDD" id="cd00247">
    <property type="entry name" value="Endostatin-like"/>
    <property type="match status" value="1"/>
</dbReference>
<gene>
    <name evidence="3" type="primary">COL15A1</name>
</gene>
<protein>
    <submittedName>
        <fullName evidence="3">Collagen type XV alpha 1 chain</fullName>
    </submittedName>
</protein>
<dbReference type="InterPro" id="IPR010515">
    <property type="entry name" value="Collagenase_NC10/endostatin"/>
</dbReference>